<evidence type="ECO:0000313" key="3">
    <source>
        <dbReference type="EMBL" id="MDQ0583245.1"/>
    </source>
</evidence>
<dbReference type="EMBL" id="JAUSWV010000002">
    <property type="protein sequence ID" value="MDQ0583245.1"/>
    <property type="molecule type" value="Genomic_DNA"/>
</dbReference>
<dbReference type="PIRSF" id="PIRSF002741">
    <property type="entry name" value="MppA"/>
    <property type="match status" value="1"/>
</dbReference>
<reference evidence="3 4" key="1">
    <citation type="submission" date="2023-07" db="EMBL/GenBank/DDBJ databases">
        <title>Comparative genomics of wheat-associated soil bacteria to identify genetic determinants of phenazine resistance.</title>
        <authorList>
            <person name="Mouncey N."/>
        </authorList>
    </citation>
    <scope>NUCLEOTIDE SEQUENCE [LARGE SCALE GENOMIC DNA]</scope>
    <source>
        <strain evidence="3 4">B2I6</strain>
    </source>
</reference>
<dbReference type="PANTHER" id="PTHR30290:SF83">
    <property type="entry name" value="ABC TRANSPORTER SUBSTRATE-BINDING PROTEIN"/>
    <property type="match status" value="1"/>
</dbReference>
<evidence type="ECO:0000259" key="2">
    <source>
        <dbReference type="Pfam" id="PF00496"/>
    </source>
</evidence>
<dbReference type="Gene3D" id="3.10.105.10">
    <property type="entry name" value="Dipeptide-binding Protein, Domain 3"/>
    <property type="match status" value="1"/>
</dbReference>
<proteinExistence type="predicted"/>
<dbReference type="PROSITE" id="PS51257">
    <property type="entry name" value="PROKAR_LIPOPROTEIN"/>
    <property type="match status" value="1"/>
</dbReference>
<organism evidence="3 4">
    <name type="scientific">Streptomyces rishiriensis</name>
    <dbReference type="NCBI Taxonomy" id="68264"/>
    <lineage>
        <taxon>Bacteria</taxon>
        <taxon>Bacillati</taxon>
        <taxon>Actinomycetota</taxon>
        <taxon>Actinomycetes</taxon>
        <taxon>Kitasatosporales</taxon>
        <taxon>Streptomycetaceae</taxon>
        <taxon>Streptomyces</taxon>
    </lineage>
</organism>
<evidence type="ECO:0000313" key="4">
    <source>
        <dbReference type="Proteomes" id="UP001230654"/>
    </source>
</evidence>
<protein>
    <submittedName>
        <fullName evidence="3">Peptide/nickel transport system substrate-binding protein</fullName>
    </submittedName>
</protein>
<dbReference type="InterPro" id="IPR030678">
    <property type="entry name" value="Peptide/Ni-bd"/>
</dbReference>
<feature type="domain" description="Solute-binding protein family 5" evidence="2">
    <location>
        <begin position="125"/>
        <end position="521"/>
    </location>
</feature>
<dbReference type="Proteomes" id="UP001230654">
    <property type="component" value="Unassembled WGS sequence"/>
</dbReference>
<dbReference type="Gene3D" id="3.40.190.10">
    <property type="entry name" value="Periplasmic binding protein-like II"/>
    <property type="match status" value="1"/>
</dbReference>
<comment type="caution">
    <text evidence="3">The sequence shown here is derived from an EMBL/GenBank/DDBJ whole genome shotgun (WGS) entry which is preliminary data.</text>
</comment>
<feature type="region of interest" description="Disordered" evidence="1">
    <location>
        <begin position="32"/>
        <end position="76"/>
    </location>
</feature>
<dbReference type="CDD" id="cd08506">
    <property type="entry name" value="PBP2_clavulanate_OppA2"/>
    <property type="match status" value="1"/>
</dbReference>
<feature type="compositionally biased region" description="Basic and acidic residues" evidence="1">
    <location>
        <begin position="35"/>
        <end position="48"/>
    </location>
</feature>
<keyword evidence="4" id="KW-1185">Reference proteome</keyword>
<dbReference type="PANTHER" id="PTHR30290">
    <property type="entry name" value="PERIPLASMIC BINDING COMPONENT OF ABC TRANSPORTER"/>
    <property type="match status" value="1"/>
</dbReference>
<evidence type="ECO:0000256" key="1">
    <source>
        <dbReference type="SAM" id="MobiDB-lite"/>
    </source>
</evidence>
<accession>A0ABU0NVS9</accession>
<gene>
    <name evidence="3" type="ORF">QF030_005423</name>
</gene>
<dbReference type="InterPro" id="IPR000914">
    <property type="entry name" value="SBP_5_dom"/>
</dbReference>
<dbReference type="SUPFAM" id="SSF53850">
    <property type="entry name" value="Periplasmic binding protein-like II"/>
    <property type="match status" value="1"/>
</dbReference>
<dbReference type="InterPro" id="IPR039424">
    <property type="entry name" value="SBP_5"/>
</dbReference>
<name>A0ABU0NVS9_STRRH</name>
<sequence>MGGKRVMGKGGRRAYAALSLVAAGALVLSGCSEGGSKEGSNKDDKENAQRQQSSIDFGDTKASTGPAAEVPGAKPGGAVTVLQRDSYAHLDPGQIYVSDEMALSQLIHRGLTGYKATGEDGKKHEVVGDLATDSGKTSDGGKTWSYTLKDGVKWADGSAITATDVRHTFERLFAPFVANGPTFIQQWLADTPGTGYRDLLKGGPYGGKHLPDTVLETPDAKTIVFKFKKPKPDLPYALAMAGYSLVSKAKDTKEKYDKAPMTSGPYKIQEFKSGKSMVLVKNTNWDPKTDPIRHQYIDRFTFAFNKQYEDSTKAILDDSGANATAVSFNNEVDAGNLSKVLADATLKSRTVSGYQPYVGQMDINLTQKEMQDKTVREAIAYALPITPFVRAYGGTAAREVAGGLISPTVSGYNPNFDPFGKKKKPAGDPVKAKELLEKAGKVGLKLTFGYINTPEGQQYSTAMAAGLEKAGFDVQRQEIPAETYYDQVGKVTNNFDIYHTAWGADWPSSSTVIPPLYDGRQIQDGAANYSHVNDPKVNADIDKASTITDPIKAAEAWNKINEYIVKDVVSNIPTAYYKQTQIAGSKIGGLVYDDVIGGIDPRRLFVK</sequence>
<dbReference type="Pfam" id="PF00496">
    <property type="entry name" value="SBP_bac_5"/>
    <property type="match status" value="1"/>
</dbReference>